<sequence length="63" mass="6816">MSQSFNVQQARPSKIQIEVTDIPVLQGKNLASGLNFDADGGDRNFDADGGDRNFDADGGDRHH</sequence>
<evidence type="ECO:0000313" key="3">
    <source>
        <dbReference type="Proteomes" id="UP000269154"/>
    </source>
</evidence>
<organism evidence="2 3">
    <name type="scientific">Okeania hirsuta</name>
    <dbReference type="NCBI Taxonomy" id="1458930"/>
    <lineage>
        <taxon>Bacteria</taxon>
        <taxon>Bacillati</taxon>
        <taxon>Cyanobacteriota</taxon>
        <taxon>Cyanophyceae</taxon>
        <taxon>Oscillatoriophycideae</taxon>
        <taxon>Oscillatoriales</taxon>
        <taxon>Microcoleaceae</taxon>
        <taxon>Okeania</taxon>
    </lineage>
</organism>
<dbReference type="RefSeq" id="WP_124147528.1">
    <property type="nucleotide sequence ID" value="NZ_CAWOKI010000280.1"/>
</dbReference>
<name>A0A3N6Q5P8_9CYAN</name>
<dbReference type="OrthoDB" id="467241at2"/>
<evidence type="ECO:0000313" key="2">
    <source>
        <dbReference type="EMBL" id="RQH24209.1"/>
    </source>
</evidence>
<comment type="caution">
    <text evidence="2">The sequence shown here is derived from an EMBL/GenBank/DDBJ whole genome shotgun (WGS) entry which is preliminary data.</text>
</comment>
<feature type="region of interest" description="Disordered" evidence="1">
    <location>
        <begin position="38"/>
        <end position="63"/>
    </location>
</feature>
<evidence type="ECO:0000256" key="1">
    <source>
        <dbReference type="SAM" id="MobiDB-lite"/>
    </source>
</evidence>
<proteinExistence type="predicted"/>
<dbReference type="EMBL" id="RCBY01000326">
    <property type="protein sequence ID" value="RQH24209.1"/>
    <property type="molecule type" value="Genomic_DNA"/>
</dbReference>
<feature type="compositionally biased region" description="Basic and acidic residues" evidence="1">
    <location>
        <begin position="40"/>
        <end position="63"/>
    </location>
</feature>
<accession>A0A3N6Q5P8</accession>
<reference evidence="2 3" key="1">
    <citation type="journal article" date="2018" name="ACS Chem. Biol.">
        <title>Ketoreductase domain dysfunction expands chemodiversity: malyngamide biosynthesis in the cyanobacterium Okeania hirsuta.</title>
        <authorList>
            <person name="Moss N.A."/>
            <person name="Leao T."/>
            <person name="Rankin M."/>
            <person name="McCullough T.M."/>
            <person name="Qu P."/>
            <person name="Korobeynikov A."/>
            <person name="Smith J.L."/>
            <person name="Gerwick L."/>
            <person name="Gerwick W.H."/>
        </authorList>
    </citation>
    <scope>NUCLEOTIDE SEQUENCE [LARGE SCALE GENOMIC DNA]</scope>
    <source>
        <strain evidence="2 3">PAB10Feb10-1</strain>
    </source>
</reference>
<dbReference type="Proteomes" id="UP000269154">
    <property type="component" value="Unassembled WGS sequence"/>
</dbReference>
<gene>
    <name evidence="2" type="ORF">D5R40_30000</name>
</gene>
<protein>
    <submittedName>
        <fullName evidence="2">Uncharacterized protein</fullName>
    </submittedName>
</protein>
<dbReference type="AlphaFoldDB" id="A0A3N6Q5P8"/>
<keyword evidence="3" id="KW-1185">Reference proteome</keyword>